<dbReference type="OrthoDB" id="7856199at2"/>
<dbReference type="GO" id="GO:0008757">
    <property type="term" value="F:S-adenosylmethionine-dependent methyltransferase activity"/>
    <property type="evidence" value="ECO:0007669"/>
    <property type="project" value="InterPro"/>
</dbReference>
<protein>
    <submittedName>
        <fullName evidence="3">Ubiquinone biosynthesis protein</fullName>
    </submittedName>
</protein>
<dbReference type="RefSeq" id="WP_106725906.1">
    <property type="nucleotide sequence ID" value="NZ_PXYL01000011.1"/>
</dbReference>
<dbReference type="Gene3D" id="3.40.50.150">
    <property type="entry name" value="Vaccinia Virus protein VP39"/>
    <property type="match status" value="1"/>
</dbReference>
<keyword evidence="1" id="KW-0808">Transferase</keyword>
<dbReference type="AlphaFoldDB" id="A0A2P7S724"/>
<name>A0A2P7S724_9HYPH</name>
<dbReference type="PANTHER" id="PTHR44068:SF11">
    <property type="entry name" value="GERANYL DIPHOSPHATE 2-C-METHYLTRANSFERASE"/>
    <property type="match status" value="1"/>
</dbReference>
<dbReference type="PANTHER" id="PTHR44068">
    <property type="entry name" value="ZGC:194242"/>
    <property type="match status" value="1"/>
</dbReference>
<dbReference type="InterPro" id="IPR013216">
    <property type="entry name" value="Methyltransf_11"/>
</dbReference>
<dbReference type="SUPFAM" id="SSF53335">
    <property type="entry name" value="S-adenosyl-L-methionine-dependent methyltransferases"/>
    <property type="match status" value="1"/>
</dbReference>
<dbReference type="InterPro" id="IPR050447">
    <property type="entry name" value="Erg6_SMT_methyltransf"/>
</dbReference>
<gene>
    <name evidence="3" type="ORF">C7I85_20685</name>
</gene>
<keyword evidence="3" id="KW-0830">Ubiquinone</keyword>
<evidence type="ECO:0000256" key="1">
    <source>
        <dbReference type="ARBA" id="ARBA00022679"/>
    </source>
</evidence>
<sequence length="275" mass="29710">MTTEEDVARHYSRGALERTILDALRNAGKDIDRLQPSDLSAADEFHLGWRAATAELANDLALSPGMRLLDIGSGIGGPARYFAEQHGVNVIGVDLTEEFVAVATALTARCGLADRVSFVRASALSLPFADGAFERATLIHVGMNIDDKAGAMREIHRVLGQDGIFAVYDVMVMGDGELPYPMPWAETPATSFVETPDAYRQLLEDAGFAIEAERNRREMVLELNRQMREDVARNGPPPLGLHTVMGAAAPVRVGNLMAALSAGTVAPIQMLARKR</sequence>
<evidence type="ECO:0000259" key="2">
    <source>
        <dbReference type="Pfam" id="PF08241"/>
    </source>
</evidence>
<keyword evidence="4" id="KW-1185">Reference proteome</keyword>
<dbReference type="InterPro" id="IPR029063">
    <property type="entry name" value="SAM-dependent_MTases_sf"/>
</dbReference>
<evidence type="ECO:0000313" key="3">
    <source>
        <dbReference type="EMBL" id="PSJ58272.1"/>
    </source>
</evidence>
<dbReference type="CDD" id="cd02440">
    <property type="entry name" value="AdoMet_MTases"/>
    <property type="match status" value="1"/>
</dbReference>
<proteinExistence type="predicted"/>
<dbReference type="Pfam" id="PF08241">
    <property type="entry name" value="Methyltransf_11"/>
    <property type="match status" value="1"/>
</dbReference>
<organism evidence="3 4">
    <name type="scientific">Pseudaminobacter soli</name>
    <name type="common">ex Li et al. 2025</name>
    <dbReference type="NCBI Taxonomy" id="1295366"/>
    <lineage>
        <taxon>Bacteria</taxon>
        <taxon>Pseudomonadati</taxon>
        <taxon>Pseudomonadota</taxon>
        <taxon>Alphaproteobacteria</taxon>
        <taxon>Hyphomicrobiales</taxon>
        <taxon>Phyllobacteriaceae</taxon>
        <taxon>Pseudaminobacter</taxon>
    </lineage>
</organism>
<reference evidence="3 4" key="1">
    <citation type="submission" date="2018-03" db="EMBL/GenBank/DDBJ databases">
        <title>The draft genome of Mesorhizobium soli JCM 19897.</title>
        <authorList>
            <person name="Li L."/>
            <person name="Liu L."/>
            <person name="Liang L."/>
            <person name="Wang T."/>
            <person name="Zhang X."/>
        </authorList>
    </citation>
    <scope>NUCLEOTIDE SEQUENCE [LARGE SCALE GENOMIC DNA]</scope>
    <source>
        <strain evidence="3 4">JCM 19897</strain>
    </source>
</reference>
<dbReference type="Proteomes" id="UP000240653">
    <property type="component" value="Unassembled WGS sequence"/>
</dbReference>
<comment type="caution">
    <text evidence="3">The sequence shown here is derived from an EMBL/GenBank/DDBJ whole genome shotgun (WGS) entry which is preliminary data.</text>
</comment>
<dbReference type="EMBL" id="PXYL01000011">
    <property type="protein sequence ID" value="PSJ58272.1"/>
    <property type="molecule type" value="Genomic_DNA"/>
</dbReference>
<accession>A0A2P7S724</accession>
<feature type="domain" description="Methyltransferase type 11" evidence="2">
    <location>
        <begin position="69"/>
        <end position="166"/>
    </location>
</feature>
<evidence type="ECO:0000313" key="4">
    <source>
        <dbReference type="Proteomes" id="UP000240653"/>
    </source>
</evidence>